<protein>
    <submittedName>
        <fullName evidence="1">Uncharacterized protein</fullName>
    </submittedName>
</protein>
<keyword evidence="1" id="KW-0614">Plasmid</keyword>
<sequence>MNHSDILGRSIADPVVKSYLADHENLDPVDFHANAEIGFFGGFDSGFGLQVESLDAYDAEFEDIRSRHLPDDEEGIVSRLSFTGPDAIRPVQRAYRSALPFGLTFGDSSDVVAEKLGTRPFREDKSGTLPDYSAARFDHSHAVGELVVIAKYDADLRLMAVYLAPADRNMRNAKCRKASLPRQKIVPGNADKVEALRGRIPTPRWREAMAQGDDLFNEADIAKAEKTLNVFIDAVKAATIERDAPAIRAAVKGAVLAINEINSRSGMIETLERDELGALIDAVVRASGFSLRDDEDITAEWREW</sequence>
<accession>A0ABY9KAX2</accession>
<keyword evidence="2" id="KW-1185">Reference proteome</keyword>
<organism evidence="1 2">
    <name type="scientific">Shinella oryzae</name>
    <dbReference type="NCBI Taxonomy" id="2871820"/>
    <lineage>
        <taxon>Bacteria</taxon>
        <taxon>Pseudomonadati</taxon>
        <taxon>Pseudomonadota</taxon>
        <taxon>Alphaproteobacteria</taxon>
        <taxon>Hyphomicrobiales</taxon>
        <taxon>Rhizobiaceae</taxon>
        <taxon>Shinella</taxon>
    </lineage>
</organism>
<dbReference type="RefSeq" id="WP_306162106.1">
    <property type="nucleotide sequence ID" value="NZ_CP132315.1"/>
</dbReference>
<reference evidence="1 2" key="1">
    <citation type="submission" date="2023-08" db="EMBL/GenBank/DDBJ databases">
        <title>Pathogen: clinical or host-associated sample.</title>
        <authorList>
            <person name="Hergert J."/>
            <person name="Casey R."/>
            <person name="Wagner J."/>
            <person name="Young E.L."/>
            <person name="Oakeson K.F."/>
        </authorList>
    </citation>
    <scope>NUCLEOTIDE SEQUENCE [LARGE SCALE GENOMIC DNA]</scope>
    <source>
        <strain evidence="1 2">UPHL-collab-2</strain>
        <plasmid evidence="1 2">unnamed1</plasmid>
    </source>
</reference>
<proteinExistence type="predicted"/>
<geneLocation type="plasmid" evidence="1 2">
    <name>unnamed1</name>
</geneLocation>
<evidence type="ECO:0000313" key="2">
    <source>
        <dbReference type="Proteomes" id="UP001225788"/>
    </source>
</evidence>
<dbReference type="Proteomes" id="UP001225788">
    <property type="component" value="Plasmid unnamed1"/>
</dbReference>
<name>A0ABY9KAX2_9HYPH</name>
<gene>
    <name evidence="1" type="ORF">Q9315_17440</name>
</gene>
<dbReference type="EMBL" id="CP132315">
    <property type="protein sequence ID" value="WLS05665.1"/>
    <property type="molecule type" value="Genomic_DNA"/>
</dbReference>
<evidence type="ECO:0000313" key="1">
    <source>
        <dbReference type="EMBL" id="WLS05665.1"/>
    </source>
</evidence>